<protein>
    <submittedName>
        <fullName evidence="2">Uncharacterized protein</fullName>
    </submittedName>
</protein>
<reference evidence="2 3" key="1">
    <citation type="submission" date="2019-01" db="EMBL/GenBank/DDBJ databases">
        <title>Sequencing of cultivated peanut Arachis hypogaea provides insights into genome evolution and oil improvement.</title>
        <authorList>
            <person name="Chen X."/>
        </authorList>
    </citation>
    <scope>NUCLEOTIDE SEQUENCE [LARGE SCALE GENOMIC DNA]</scope>
    <source>
        <strain evidence="3">cv. Fuhuasheng</strain>
        <tissue evidence="2">Leaves</tissue>
    </source>
</reference>
<name>A0A445CRQ2_ARAHY</name>
<feature type="compositionally biased region" description="Acidic residues" evidence="1">
    <location>
        <begin position="88"/>
        <end position="98"/>
    </location>
</feature>
<dbReference type="Proteomes" id="UP000289738">
    <property type="component" value="Chromosome A06"/>
</dbReference>
<gene>
    <name evidence="2" type="ORF">Ahy_A06g028743</name>
</gene>
<comment type="caution">
    <text evidence="2">The sequence shown here is derived from an EMBL/GenBank/DDBJ whole genome shotgun (WGS) entry which is preliminary data.</text>
</comment>
<feature type="compositionally biased region" description="Polar residues" evidence="1">
    <location>
        <begin position="9"/>
        <end position="23"/>
    </location>
</feature>
<organism evidence="2 3">
    <name type="scientific">Arachis hypogaea</name>
    <name type="common">Peanut</name>
    <dbReference type="NCBI Taxonomy" id="3818"/>
    <lineage>
        <taxon>Eukaryota</taxon>
        <taxon>Viridiplantae</taxon>
        <taxon>Streptophyta</taxon>
        <taxon>Embryophyta</taxon>
        <taxon>Tracheophyta</taxon>
        <taxon>Spermatophyta</taxon>
        <taxon>Magnoliopsida</taxon>
        <taxon>eudicotyledons</taxon>
        <taxon>Gunneridae</taxon>
        <taxon>Pentapetalae</taxon>
        <taxon>rosids</taxon>
        <taxon>fabids</taxon>
        <taxon>Fabales</taxon>
        <taxon>Fabaceae</taxon>
        <taxon>Papilionoideae</taxon>
        <taxon>50 kb inversion clade</taxon>
        <taxon>dalbergioids sensu lato</taxon>
        <taxon>Dalbergieae</taxon>
        <taxon>Pterocarpus clade</taxon>
        <taxon>Arachis</taxon>
    </lineage>
</organism>
<keyword evidence="3" id="KW-1185">Reference proteome</keyword>
<dbReference type="PANTHER" id="PTHR33144:SF16">
    <property type="entry name" value="OS02G0129000 PROTEIN"/>
    <property type="match status" value="1"/>
</dbReference>
<feature type="region of interest" description="Disordered" evidence="1">
    <location>
        <begin position="88"/>
        <end position="115"/>
    </location>
</feature>
<feature type="compositionally biased region" description="Acidic residues" evidence="1">
    <location>
        <begin position="43"/>
        <end position="59"/>
    </location>
</feature>
<dbReference type="EMBL" id="SDMP01000006">
    <property type="protein sequence ID" value="RYR53563.1"/>
    <property type="molecule type" value="Genomic_DNA"/>
</dbReference>
<accession>A0A445CRQ2</accession>
<evidence type="ECO:0000313" key="3">
    <source>
        <dbReference type="Proteomes" id="UP000289738"/>
    </source>
</evidence>
<proteinExistence type="predicted"/>
<evidence type="ECO:0000313" key="2">
    <source>
        <dbReference type="EMBL" id="RYR53563.1"/>
    </source>
</evidence>
<dbReference type="PANTHER" id="PTHR33144">
    <property type="entry name" value="OS10G0409366 PROTEIN-RELATED"/>
    <property type="match status" value="1"/>
</dbReference>
<dbReference type="AlphaFoldDB" id="A0A445CRQ2"/>
<sequence>MFQECEGIGNNSKAAEKNPQSGNEAMFQAEKNSKNGNKKIVEDDTMDQDDGSSNEEGEDTSGLSIESNKKGMSIDMYLKVHGINFEDEEDEEDEEDTANIEGNGGQASNEGTKKKTRGKILCKKLHATDFNDRREVEFLQGQHIGPTKEVVANLGQFLGSTVRNLRFVTLWTQKFILPISSKSWVMRGFCRAWKKYKGEIKKEHFLKYNTKKEMIKNRPLEIPEFQFCKLIRYWSLPAIKCSINQGKGIWILVTDGLLTIQLNQLHDDDDALGCDKNNGAHNG</sequence>
<feature type="region of interest" description="Disordered" evidence="1">
    <location>
        <begin position="1"/>
        <end position="68"/>
    </location>
</feature>
<evidence type="ECO:0000256" key="1">
    <source>
        <dbReference type="SAM" id="MobiDB-lite"/>
    </source>
</evidence>